<keyword evidence="1" id="KW-1133">Transmembrane helix</keyword>
<reference evidence="3" key="1">
    <citation type="journal article" date="2015" name="MBio">
        <title>Genome-Resolved Metagenomic Analysis Reveals Roles for Candidate Phyla and Other Microbial Community Members in Biogeochemical Transformations in Oil Reservoirs.</title>
        <authorList>
            <person name="Hu P."/>
            <person name="Tom L."/>
            <person name="Singh A."/>
            <person name="Thomas B.C."/>
            <person name="Baker B.J."/>
            <person name="Piceno Y.M."/>
            <person name="Andersen G.L."/>
            <person name="Banfield J.F."/>
        </authorList>
    </citation>
    <scope>NUCLEOTIDE SEQUENCE [LARGE SCALE GENOMIC DNA]</scope>
</reference>
<evidence type="ECO:0000256" key="1">
    <source>
        <dbReference type="SAM" id="Phobius"/>
    </source>
</evidence>
<dbReference type="AlphaFoldDB" id="A0A101I3L8"/>
<feature type="transmembrane region" description="Helical" evidence="1">
    <location>
        <begin position="67"/>
        <end position="85"/>
    </location>
</feature>
<accession>A0A101I3L8</accession>
<name>A0A101I3L8_UNCT6</name>
<feature type="transmembrane region" description="Helical" evidence="1">
    <location>
        <begin position="28"/>
        <end position="47"/>
    </location>
</feature>
<keyword evidence="1" id="KW-0472">Membrane</keyword>
<feature type="transmembrane region" description="Helical" evidence="1">
    <location>
        <begin position="5"/>
        <end position="22"/>
    </location>
</feature>
<dbReference type="EMBL" id="LGGX01000001">
    <property type="protein sequence ID" value="KUK88043.1"/>
    <property type="molecule type" value="Genomic_DNA"/>
</dbReference>
<sequence>MKKTFSIFFVISFLFLLNFSIYKKNIFLVIFSIISVVILSLVLSIYLLKEIRIFKRIFKMVIKNVDVIFEIFLKNFYLFFILIFSKNREEEIAERKLDLKNRNQIMNNFIKGIFSLDLSILKLYLTEEHLILKTKKIFNQNIYQLRYDRIAKRL</sequence>
<keyword evidence="1" id="KW-0812">Transmembrane</keyword>
<dbReference type="Proteomes" id="UP000053467">
    <property type="component" value="Unassembled WGS sequence"/>
</dbReference>
<gene>
    <name evidence="2" type="ORF">XE03_0049</name>
</gene>
<evidence type="ECO:0000313" key="3">
    <source>
        <dbReference type="Proteomes" id="UP000053467"/>
    </source>
</evidence>
<evidence type="ECO:0000313" key="2">
    <source>
        <dbReference type="EMBL" id="KUK88043.1"/>
    </source>
</evidence>
<comment type="caution">
    <text evidence="2">The sequence shown here is derived from an EMBL/GenBank/DDBJ whole genome shotgun (WGS) entry which is preliminary data.</text>
</comment>
<organism evidence="2 3">
    <name type="scientific">candidate division TA06 bacterium 34_109</name>
    <dbReference type="NCBI Taxonomy" id="1635277"/>
    <lineage>
        <taxon>Bacteria</taxon>
        <taxon>Bacteria division TA06</taxon>
    </lineage>
</organism>
<proteinExistence type="predicted"/>
<protein>
    <submittedName>
        <fullName evidence="2">Uncharacterized protein</fullName>
    </submittedName>
</protein>